<dbReference type="SUPFAM" id="SSF56784">
    <property type="entry name" value="HAD-like"/>
    <property type="match status" value="1"/>
</dbReference>
<reference evidence="2 3" key="1">
    <citation type="journal article" date="2017" name="Nat. Microbiol.">
        <title>Natural product diversity associated with the nematode symbionts Photorhabdus and Xenorhabdus.</title>
        <authorList>
            <person name="Tobias N.J."/>
            <person name="Wolff H."/>
            <person name="Djahanschiri B."/>
            <person name="Grundmann F."/>
            <person name="Kronenwerth M."/>
            <person name="Shi Y.M."/>
            <person name="Simonyi S."/>
            <person name="Grun P."/>
            <person name="Shapiro-Ilan D."/>
            <person name="Pidot S.J."/>
            <person name="Stinear T.P."/>
            <person name="Ebersberger I."/>
            <person name="Bode H.B."/>
        </authorList>
    </citation>
    <scope>NUCLEOTIDE SEQUENCE [LARGE SCALE GENOMIC DNA]</scope>
    <source>
        <strain evidence="2 3">DSM 17904</strain>
    </source>
</reference>
<sequence length="224" mass="24671">MELKCRGFLFDLDGTLIDSLPAVERAWIKFADKLGIDHDEVLNYVHGTPALLSIRHFMPDATEEEIISTFKWIEKIETEDMEGITALPGAIALIDKLNALEIPWAIVTSGTIPLASARHKEAELPEPAYWVTAESVKNGKPNPEPYLLGAQKLGLLPEECVVFEDAAAGIHAGLDAGCQVVVVHDEPGIPRRDEIHMTVTNLEDIEIVKSGGYVTIYQMNQIDC</sequence>
<evidence type="ECO:0000313" key="2">
    <source>
        <dbReference type="EMBL" id="PHM67781.1"/>
    </source>
</evidence>
<name>A0A2D0KWI6_9GAMM</name>
<dbReference type="NCBIfam" id="NF008610">
    <property type="entry name" value="PRK11587.1"/>
    <property type="match status" value="1"/>
</dbReference>
<dbReference type="RefSeq" id="WP_280176236.1">
    <property type="nucleotide sequence ID" value="NZ_CAWNRH010000001.1"/>
</dbReference>
<comment type="caution">
    <text evidence="2">The sequence shown here is derived from an EMBL/GenBank/DDBJ whole genome shotgun (WGS) entry which is preliminary data.</text>
</comment>
<dbReference type="SFLD" id="SFLDG01129">
    <property type="entry name" value="C1.5:_HAD__Beta-PGM__Phosphata"/>
    <property type="match status" value="1"/>
</dbReference>
<dbReference type="GO" id="GO:0050308">
    <property type="term" value="F:sugar-phosphatase activity"/>
    <property type="evidence" value="ECO:0007669"/>
    <property type="project" value="TreeGrafter"/>
</dbReference>
<dbReference type="SFLD" id="SFLDS00003">
    <property type="entry name" value="Haloacid_Dehalogenase"/>
    <property type="match status" value="1"/>
</dbReference>
<dbReference type="InterPro" id="IPR036412">
    <property type="entry name" value="HAD-like_sf"/>
</dbReference>
<keyword evidence="3" id="KW-1185">Reference proteome</keyword>
<protein>
    <submittedName>
        <fullName evidence="2">Hydrolase</fullName>
    </submittedName>
</protein>
<dbReference type="Proteomes" id="UP000222366">
    <property type="component" value="Unassembled WGS sequence"/>
</dbReference>
<dbReference type="Gene3D" id="1.10.150.240">
    <property type="entry name" value="Putative phosphatase, domain 2"/>
    <property type="match status" value="1"/>
</dbReference>
<accession>A0A2D0KWI6</accession>
<dbReference type="InterPro" id="IPR023198">
    <property type="entry name" value="PGP-like_dom2"/>
</dbReference>
<dbReference type="CDD" id="cd07527">
    <property type="entry name" value="HAD_ScGPP-like"/>
    <property type="match status" value="1"/>
</dbReference>
<dbReference type="GO" id="GO:0046872">
    <property type="term" value="F:metal ion binding"/>
    <property type="evidence" value="ECO:0007669"/>
    <property type="project" value="UniProtKB-KW"/>
</dbReference>
<dbReference type="Gene3D" id="3.40.50.1000">
    <property type="entry name" value="HAD superfamily/HAD-like"/>
    <property type="match status" value="1"/>
</dbReference>
<dbReference type="AlphaFoldDB" id="A0A2D0KWI6"/>
<dbReference type="PANTHER" id="PTHR43481:SF4">
    <property type="entry name" value="GLYCEROL-1-PHOSPHATE PHOSPHOHYDROLASE 1-RELATED"/>
    <property type="match status" value="1"/>
</dbReference>
<dbReference type="InterPro" id="IPR006439">
    <property type="entry name" value="HAD-SF_hydro_IA"/>
</dbReference>
<keyword evidence="2" id="KW-0378">Hydrolase</keyword>
<dbReference type="SFLD" id="SFLDG01135">
    <property type="entry name" value="C1.5.6:_HAD__Beta-PGM__Phospha"/>
    <property type="match status" value="1"/>
</dbReference>
<gene>
    <name evidence="2" type="ORF">Xsto_00071</name>
</gene>
<keyword evidence="1" id="KW-0479">Metal-binding</keyword>
<dbReference type="NCBIfam" id="TIGR01509">
    <property type="entry name" value="HAD-SF-IA-v3"/>
    <property type="match status" value="1"/>
</dbReference>
<evidence type="ECO:0000313" key="3">
    <source>
        <dbReference type="Proteomes" id="UP000222366"/>
    </source>
</evidence>
<dbReference type="GO" id="GO:0043136">
    <property type="term" value="F:sn-glycerol 3-phosphatase activity"/>
    <property type="evidence" value="ECO:0007669"/>
    <property type="project" value="TreeGrafter"/>
</dbReference>
<dbReference type="PANTHER" id="PTHR43481">
    <property type="entry name" value="FRUCTOSE-1-PHOSPHATE PHOSPHATASE"/>
    <property type="match status" value="1"/>
</dbReference>
<dbReference type="InterPro" id="IPR023214">
    <property type="entry name" value="HAD_sf"/>
</dbReference>
<organism evidence="2 3">
    <name type="scientific">Xenorhabdus stockiae</name>
    <dbReference type="NCBI Taxonomy" id="351614"/>
    <lineage>
        <taxon>Bacteria</taxon>
        <taxon>Pseudomonadati</taxon>
        <taxon>Pseudomonadota</taxon>
        <taxon>Gammaproteobacteria</taxon>
        <taxon>Enterobacterales</taxon>
        <taxon>Morganellaceae</taxon>
        <taxon>Xenorhabdus</taxon>
    </lineage>
</organism>
<dbReference type="EMBL" id="NJAJ01000001">
    <property type="protein sequence ID" value="PHM67781.1"/>
    <property type="molecule type" value="Genomic_DNA"/>
</dbReference>
<evidence type="ECO:0000256" key="1">
    <source>
        <dbReference type="ARBA" id="ARBA00022723"/>
    </source>
</evidence>
<dbReference type="Pfam" id="PF00702">
    <property type="entry name" value="Hydrolase"/>
    <property type="match status" value="1"/>
</dbReference>
<proteinExistence type="predicted"/>
<dbReference type="InterPro" id="IPR051806">
    <property type="entry name" value="HAD-like_SPP"/>
</dbReference>